<dbReference type="Proteomes" id="UP000256924">
    <property type="component" value="Unassembled WGS sequence"/>
</dbReference>
<sequence length="483" mass="54852">MILKSHFKAMNHKIVAFTLLLTTKLFCQQLTLQQCIEKGKQNNVAVKLAEQSLETRQKIAQSSKNNILPKVDFLGGYNYIGEPIRVNLQQVKDGIVEGSASQSAYSANAAYQQITGNPLPQQVQNVIYQTSKDIISAVYPNYNPAIAKQSYFLAGILVRQPIYLGGKLNASRELSKQQVESGKANLESIQNLNSYNISLNYIQIMYLNSMIKKQEKMAEALESNEKYAQNLLKAEIIPPYLKNWSDIAKIQGETTLKNLRLEKENTLLTLKDLMGIPLDEPLEINEELNENIEVTSFGSSDKNTDLKLLQSKKKEAQTTNDITKSLSKPNIFAIGNYQFFRNDLPLITPPWLVGVEVQWTLFDPERRSRNQASESLVKEADLLIDQKQKSVDLAVRISENKLISFKEQKETLDLARRQAYTTTEMVRKRMENSLSSVKDVNDALQLQYEAEKLYYTSLVAYQTVVATYFYITGNVENITNYIP</sequence>
<name>A0A3D9B8X9_9FLAO</name>
<dbReference type="InterPro" id="IPR051906">
    <property type="entry name" value="TolC-like"/>
</dbReference>
<comment type="subcellular location">
    <subcellularLocation>
        <location evidence="1">Cell outer membrane</location>
    </subcellularLocation>
</comment>
<keyword evidence="4" id="KW-0472">Membrane</keyword>
<evidence type="ECO:0000313" key="6">
    <source>
        <dbReference type="EMBL" id="REC49807.1"/>
    </source>
</evidence>
<gene>
    <name evidence="6" type="ORF">DRF68_10155</name>
</gene>
<keyword evidence="7" id="KW-1185">Reference proteome</keyword>
<accession>A0A3D9B8X9</accession>
<dbReference type="PANTHER" id="PTHR30026">
    <property type="entry name" value="OUTER MEMBRANE PROTEIN TOLC"/>
    <property type="match status" value="1"/>
</dbReference>
<dbReference type="PANTHER" id="PTHR30026:SF20">
    <property type="entry name" value="OUTER MEMBRANE PROTEIN TOLC"/>
    <property type="match status" value="1"/>
</dbReference>
<dbReference type="Gene3D" id="1.20.1600.10">
    <property type="entry name" value="Outer membrane efflux proteins (OEP)"/>
    <property type="match status" value="1"/>
</dbReference>
<evidence type="ECO:0000256" key="2">
    <source>
        <dbReference type="ARBA" id="ARBA00022452"/>
    </source>
</evidence>
<dbReference type="GO" id="GO:1990281">
    <property type="term" value="C:efflux pump complex"/>
    <property type="evidence" value="ECO:0007669"/>
    <property type="project" value="TreeGrafter"/>
</dbReference>
<reference evidence="6 7" key="1">
    <citation type="journal article" date="2004" name="Emerg. Infect. Dis.">
        <title>Amoebae-resisting bacteria isolated from human nasal swabs by amoebal coculture.</title>
        <authorList>
            <person name="Greub G."/>
            <person name="La Scola B."/>
            <person name="Raoult D."/>
        </authorList>
    </citation>
    <scope>NUCLEOTIDE SEQUENCE [LARGE SCALE GENOMIC DNA]</scope>
    <source>
        <strain evidence="6 7">CCUG 51329</strain>
    </source>
</reference>
<keyword evidence="3" id="KW-0812">Transmembrane</keyword>
<evidence type="ECO:0000256" key="1">
    <source>
        <dbReference type="ARBA" id="ARBA00004442"/>
    </source>
</evidence>
<keyword evidence="5" id="KW-0998">Cell outer membrane</keyword>
<organism evidence="6 7">
    <name type="scientific">Candidatus Chryseobacterium massiliense</name>
    <dbReference type="NCBI Taxonomy" id="204089"/>
    <lineage>
        <taxon>Bacteria</taxon>
        <taxon>Pseudomonadati</taxon>
        <taxon>Bacteroidota</taxon>
        <taxon>Flavobacteriia</taxon>
        <taxon>Flavobacteriales</taxon>
        <taxon>Weeksellaceae</taxon>
        <taxon>Chryseobacterium group</taxon>
        <taxon>Chryseobacterium</taxon>
    </lineage>
</organism>
<dbReference type="GO" id="GO:0009279">
    <property type="term" value="C:cell outer membrane"/>
    <property type="evidence" value="ECO:0007669"/>
    <property type="project" value="UniProtKB-SubCell"/>
</dbReference>
<evidence type="ECO:0000256" key="3">
    <source>
        <dbReference type="ARBA" id="ARBA00022692"/>
    </source>
</evidence>
<keyword evidence="2" id="KW-1134">Transmembrane beta strand</keyword>
<dbReference type="SUPFAM" id="SSF56954">
    <property type="entry name" value="Outer membrane efflux proteins (OEP)"/>
    <property type="match status" value="1"/>
</dbReference>
<dbReference type="GO" id="GO:0015562">
    <property type="term" value="F:efflux transmembrane transporter activity"/>
    <property type="evidence" value="ECO:0007669"/>
    <property type="project" value="InterPro"/>
</dbReference>
<protein>
    <submittedName>
        <fullName evidence="6">TolC family protein</fullName>
    </submittedName>
</protein>
<dbReference type="EMBL" id="QNVU01000017">
    <property type="protein sequence ID" value="REC49807.1"/>
    <property type="molecule type" value="Genomic_DNA"/>
</dbReference>
<proteinExistence type="predicted"/>
<evidence type="ECO:0000256" key="4">
    <source>
        <dbReference type="ARBA" id="ARBA00023136"/>
    </source>
</evidence>
<comment type="caution">
    <text evidence="6">The sequence shown here is derived from an EMBL/GenBank/DDBJ whole genome shotgun (WGS) entry which is preliminary data.</text>
</comment>
<evidence type="ECO:0000313" key="7">
    <source>
        <dbReference type="Proteomes" id="UP000256924"/>
    </source>
</evidence>
<dbReference type="AlphaFoldDB" id="A0A3D9B8X9"/>
<dbReference type="GO" id="GO:0015288">
    <property type="term" value="F:porin activity"/>
    <property type="evidence" value="ECO:0007669"/>
    <property type="project" value="TreeGrafter"/>
</dbReference>
<evidence type="ECO:0000256" key="5">
    <source>
        <dbReference type="ARBA" id="ARBA00023237"/>
    </source>
</evidence>